<keyword evidence="8" id="KW-1185">Reference proteome</keyword>
<keyword evidence="4" id="KW-0408">Iron</keyword>
<evidence type="ECO:0000259" key="6">
    <source>
        <dbReference type="Pfam" id="PF02754"/>
    </source>
</evidence>
<organism evidence="7 8">
    <name type="scientific">Salibacter halophilus</name>
    <dbReference type="NCBI Taxonomy" id="1803916"/>
    <lineage>
        <taxon>Bacteria</taxon>
        <taxon>Pseudomonadati</taxon>
        <taxon>Bacteroidota</taxon>
        <taxon>Flavobacteriia</taxon>
        <taxon>Flavobacteriales</taxon>
        <taxon>Salibacteraceae</taxon>
        <taxon>Salibacter</taxon>
    </lineage>
</organism>
<feature type="domain" description="Cysteine-rich" evidence="6">
    <location>
        <begin position="149"/>
        <end position="236"/>
    </location>
</feature>
<dbReference type="Proteomes" id="UP000435357">
    <property type="component" value="Unassembled WGS sequence"/>
</dbReference>
<proteinExistence type="predicted"/>
<comment type="caution">
    <text evidence="7">The sequence shown here is derived from an EMBL/GenBank/DDBJ whole genome shotgun (WGS) entry which is preliminary data.</text>
</comment>
<evidence type="ECO:0000313" key="8">
    <source>
        <dbReference type="Proteomes" id="UP000435357"/>
    </source>
</evidence>
<dbReference type="GO" id="GO:0016491">
    <property type="term" value="F:oxidoreductase activity"/>
    <property type="evidence" value="ECO:0007669"/>
    <property type="project" value="UniProtKB-KW"/>
</dbReference>
<dbReference type="PANTHER" id="PTHR43255">
    <property type="entry name" value="IRON-SULFUR-BINDING OXIDOREDUCTASE FADF-RELATED-RELATED"/>
    <property type="match status" value="1"/>
</dbReference>
<dbReference type="InterPro" id="IPR051460">
    <property type="entry name" value="HdrC_iron-sulfur_subunit"/>
</dbReference>
<keyword evidence="3" id="KW-0560">Oxidoreductase</keyword>
<protein>
    <submittedName>
        <fullName evidence="7">(Fe-S)-binding protein</fullName>
    </submittedName>
</protein>
<dbReference type="RefSeq" id="WP_151166125.1">
    <property type="nucleotide sequence ID" value="NZ_WACR01000001.1"/>
</dbReference>
<dbReference type="GO" id="GO:0051539">
    <property type="term" value="F:4 iron, 4 sulfur cluster binding"/>
    <property type="evidence" value="ECO:0007669"/>
    <property type="project" value="UniProtKB-KW"/>
</dbReference>
<keyword evidence="5" id="KW-0411">Iron-sulfur</keyword>
<evidence type="ECO:0000256" key="2">
    <source>
        <dbReference type="ARBA" id="ARBA00022723"/>
    </source>
</evidence>
<evidence type="ECO:0000256" key="3">
    <source>
        <dbReference type="ARBA" id="ARBA00023002"/>
    </source>
</evidence>
<dbReference type="PANTHER" id="PTHR43255:SF1">
    <property type="entry name" value="IRON-SULFUR-BINDING OXIDOREDUCTASE FADF-RELATED"/>
    <property type="match status" value="1"/>
</dbReference>
<feature type="domain" description="Cysteine-rich" evidence="6">
    <location>
        <begin position="22"/>
        <end position="108"/>
    </location>
</feature>
<dbReference type="AlphaFoldDB" id="A0A6N6MC53"/>
<sequence>MSEAMKVPTMAEMNAKGETPEVLFWVGCAGSFDDRAKKITKAIVKILNKAGVKFAVLGTEESCTGDPAKRAGNEFIFQMQAMANIQVLNGYEVKKIVTGCPHCFNTMKNEYPDLGGSYDVVHHTQFINSLIKDGRLQLEGGGTFKGKRITFHDPCYLGRANGVFEAPRGLIEKLDVELSEMKRCKERGMCCGAGGAQMFKEAEKGNKEVNIERTEQALETEPDVIATGCPFCNTMMTDGVKNKEREDNVQVYDVAELIATAEDL</sequence>
<dbReference type="GO" id="GO:0046872">
    <property type="term" value="F:metal ion binding"/>
    <property type="evidence" value="ECO:0007669"/>
    <property type="project" value="UniProtKB-KW"/>
</dbReference>
<dbReference type="OrthoDB" id="9794954at2"/>
<dbReference type="Pfam" id="PF02754">
    <property type="entry name" value="CCG"/>
    <property type="match status" value="2"/>
</dbReference>
<dbReference type="EMBL" id="WACR01000001">
    <property type="protein sequence ID" value="KAB1066137.1"/>
    <property type="molecule type" value="Genomic_DNA"/>
</dbReference>
<evidence type="ECO:0000256" key="5">
    <source>
        <dbReference type="ARBA" id="ARBA00023014"/>
    </source>
</evidence>
<keyword evidence="2" id="KW-0479">Metal-binding</keyword>
<name>A0A6N6MC53_9FLAO</name>
<evidence type="ECO:0000313" key="7">
    <source>
        <dbReference type="EMBL" id="KAB1066137.1"/>
    </source>
</evidence>
<evidence type="ECO:0000256" key="1">
    <source>
        <dbReference type="ARBA" id="ARBA00022485"/>
    </source>
</evidence>
<gene>
    <name evidence="7" type="ORF">F3059_01310</name>
</gene>
<evidence type="ECO:0000256" key="4">
    <source>
        <dbReference type="ARBA" id="ARBA00023004"/>
    </source>
</evidence>
<accession>A0A6N6MC53</accession>
<keyword evidence="1" id="KW-0004">4Fe-4S</keyword>
<dbReference type="InterPro" id="IPR004017">
    <property type="entry name" value="Cys_rich_dom"/>
</dbReference>
<dbReference type="GO" id="GO:0005886">
    <property type="term" value="C:plasma membrane"/>
    <property type="evidence" value="ECO:0007669"/>
    <property type="project" value="TreeGrafter"/>
</dbReference>
<reference evidence="7 8" key="1">
    <citation type="submission" date="2019-09" db="EMBL/GenBank/DDBJ databases">
        <title>Genomes of Cryomorphaceae.</title>
        <authorList>
            <person name="Bowman J.P."/>
        </authorList>
    </citation>
    <scope>NUCLEOTIDE SEQUENCE [LARGE SCALE GENOMIC DNA]</scope>
    <source>
        <strain evidence="7 8">KCTC 52047</strain>
    </source>
</reference>